<keyword evidence="1" id="KW-0812">Transmembrane</keyword>
<gene>
    <name evidence="2" type="ORF">FYJ58_03710</name>
</gene>
<protein>
    <submittedName>
        <fullName evidence="2">Uncharacterized protein</fullName>
    </submittedName>
</protein>
<evidence type="ECO:0000256" key="1">
    <source>
        <dbReference type="SAM" id="Phobius"/>
    </source>
</evidence>
<comment type="caution">
    <text evidence="2">The sequence shown here is derived from an EMBL/GenBank/DDBJ whole genome shotgun (WGS) entry which is preliminary data.</text>
</comment>
<keyword evidence="1" id="KW-1133">Transmembrane helix</keyword>
<dbReference type="Pfam" id="PF19610">
    <property type="entry name" value="DUF6115"/>
    <property type="match status" value="1"/>
</dbReference>
<keyword evidence="1" id="KW-0472">Membrane</keyword>
<organism evidence="2 3">
    <name type="scientific">Velocimicrobium porci</name>
    <dbReference type="NCBI Taxonomy" id="2606634"/>
    <lineage>
        <taxon>Bacteria</taxon>
        <taxon>Bacillati</taxon>
        <taxon>Bacillota</taxon>
        <taxon>Clostridia</taxon>
        <taxon>Lachnospirales</taxon>
        <taxon>Lachnospiraceae</taxon>
        <taxon>Velocimicrobium</taxon>
    </lineage>
</organism>
<sequence>MLDISLVVIGFIIVAISYFISEKIEKGQNSASLSDRSGQIHELWSEKDEEKVRSQVENVTAEKMNEIIDQTDEELSTISNEKIMAMDEFSNQLLEKIETNHKEVVFLYNMLNTKQDEIKKMVTEADKSKAALEDLMRLSQEKTQKSYTGIDMLQKIAKEGKEKVYEKLEKSEVTADSELFDKVHAKKKPLKEPKTDFENEETMEIQTRLEDEIEESREVIPDTKKEKESDLKENVLNLYQEGKSILEISKLLHIGQGEVKLIIDLYQGVTI</sequence>
<keyword evidence="3" id="KW-1185">Reference proteome</keyword>
<evidence type="ECO:0000313" key="2">
    <source>
        <dbReference type="EMBL" id="MSS62982.1"/>
    </source>
</evidence>
<name>A0A6L5XW74_9FIRM</name>
<dbReference type="RefSeq" id="WP_154517435.1">
    <property type="nucleotide sequence ID" value="NZ_VUMT01000004.1"/>
</dbReference>
<dbReference type="Proteomes" id="UP000482209">
    <property type="component" value="Unassembled WGS sequence"/>
</dbReference>
<dbReference type="AlphaFoldDB" id="A0A6L5XW74"/>
<evidence type="ECO:0000313" key="3">
    <source>
        <dbReference type="Proteomes" id="UP000482209"/>
    </source>
</evidence>
<accession>A0A6L5XW74</accession>
<dbReference type="EMBL" id="VUMT01000004">
    <property type="protein sequence ID" value="MSS62982.1"/>
    <property type="molecule type" value="Genomic_DNA"/>
</dbReference>
<reference evidence="2 3" key="1">
    <citation type="submission" date="2019-08" db="EMBL/GenBank/DDBJ databases">
        <title>In-depth cultivation of the pig gut microbiome towards novel bacterial diversity and tailored functional studies.</title>
        <authorList>
            <person name="Wylensek D."/>
            <person name="Hitch T.C.A."/>
            <person name="Clavel T."/>
        </authorList>
    </citation>
    <scope>NUCLEOTIDE SEQUENCE [LARGE SCALE GENOMIC DNA]</scope>
    <source>
        <strain evidence="2 3">WCA-693-APC-MOT-I</strain>
    </source>
</reference>
<feature type="transmembrane region" description="Helical" evidence="1">
    <location>
        <begin position="6"/>
        <end position="21"/>
    </location>
</feature>
<dbReference type="InterPro" id="IPR046118">
    <property type="entry name" value="DUF6115"/>
</dbReference>
<proteinExistence type="predicted"/>